<protein>
    <submittedName>
        <fullName evidence="2">Uncharacterized protein</fullName>
    </submittedName>
</protein>
<feature type="transmembrane region" description="Helical" evidence="1">
    <location>
        <begin position="20"/>
        <end position="39"/>
    </location>
</feature>
<accession>A0A938X0V4</accession>
<evidence type="ECO:0000313" key="2">
    <source>
        <dbReference type="EMBL" id="MBM6826024.1"/>
    </source>
</evidence>
<proteinExistence type="predicted"/>
<reference evidence="2" key="2">
    <citation type="journal article" date="2021" name="Sci. Rep.">
        <title>The distribution of antibiotic resistance genes in chicken gut microbiota commensals.</title>
        <authorList>
            <person name="Juricova H."/>
            <person name="Matiasovicova J."/>
            <person name="Kubasova T."/>
            <person name="Cejkova D."/>
            <person name="Rychlik I."/>
        </authorList>
    </citation>
    <scope>NUCLEOTIDE SEQUENCE</scope>
    <source>
        <strain evidence="2">An420c</strain>
    </source>
</reference>
<gene>
    <name evidence="2" type="ORF">H6A13_02740</name>
</gene>
<reference evidence="2" key="1">
    <citation type="submission" date="2020-08" db="EMBL/GenBank/DDBJ databases">
        <authorList>
            <person name="Cejkova D."/>
            <person name="Kubasova T."/>
            <person name="Jahodarova E."/>
            <person name="Rychlik I."/>
        </authorList>
    </citation>
    <scope>NUCLEOTIDE SEQUENCE</scope>
    <source>
        <strain evidence="2">An420c</strain>
    </source>
</reference>
<dbReference type="AlphaFoldDB" id="A0A938X0V4"/>
<comment type="caution">
    <text evidence="2">The sequence shown here is derived from an EMBL/GenBank/DDBJ whole genome shotgun (WGS) entry which is preliminary data.</text>
</comment>
<keyword evidence="1" id="KW-1133">Transmembrane helix</keyword>
<dbReference type="Proteomes" id="UP000713880">
    <property type="component" value="Unassembled WGS sequence"/>
</dbReference>
<keyword evidence="1" id="KW-0812">Transmembrane</keyword>
<sequence>MMKLEKGQPGYIKARKLRYLMLAVAEFAIVAAVFILGYMQTGSRMNLFTVAAAVGCLPATKMLVEFITMAPYKSIDPEKYKELEEKAGLLTRAYDLIITSTEKVMSVEAVVISGHVVCGFTSNPKTDETILARYIKTTLKNQRYDKMTVKIFHDYQAFLARVEGMGNIAAVQKPDKRRDQAVRKILYSISM</sequence>
<evidence type="ECO:0000256" key="1">
    <source>
        <dbReference type="SAM" id="Phobius"/>
    </source>
</evidence>
<name>A0A938X0V4_9CLOT</name>
<keyword evidence="1" id="KW-0472">Membrane</keyword>
<organism evidence="2 3">
    <name type="scientific">Mordavella massiliensis</name>
    <dbReference type="NCBI Taxonomy" id="1871024"/>
    <lineage>
        <taxon>Bacteria</taxon>
        <taxon>Bacillati</taxon>
        <taxon>Bacillota</taxon>
        <taxon>Clostridia</taxon>
        <taxon>Eubacteriales</taxon>
        <taxon>Clostridiaceae</taxon>
        <taxon>Mordavella</taxon>
    </lineage>
</organism>
<evidence type="ECO:0000313" key="3">
    <source>
        <dbReference type="Proteomes" id="UP000713880"/>
    </source>
</evidence>
<dbReference type="EMBL" id="JACJLV010000005">
    <property type="protein sequence ID" value="MBM6826024.1"/>
    <property type="molecule type" value="Genomic_DNA"/>
</dbReference>
<keyword evidence="3" id="KW-1185">Reference proteome</keyword>